<evidence type="ECO:0000259" key="3">
    <source>
        <dbReference type="Pfam" id="PF00082"/>
    </source>
</evidence>
<dbReference type="PROSITE" id="PS51892">
    <property type="entry name" value="SUBTILASE"/>
    <property type="match status" value="1"/>
</dbReference>
<dbReference type="InterPro" id="IPR000209">
    <property type="entry name" value="Peptidase_S8/S53_dom"/>
</dbReference>
<feature type="domain" description="Peptidase S8/S53" evidence="3">
    <location>
        <begin position="28"/>
        <end position="94"/>
    </location>
</feature>
<comment type="caution">
    <text evidence="4">The sequence shown here is derived from an EMBL/GenBank/DDBJ whole genome shotgun (WGS) entry which is preliminary data.</text>
</comment>
<feature type="region of interest" description="Disordered" evidence="2">
    <location>
        <begin position="51"/>
        <end position="71"/>
    </location>
</feature>
<evidence type="ECO:0000313" key="4">
    <source>
        <dbReference type="EMBL" id="VUC37919.1"/>
    </source>
</evidence>
<feature type="compositionally biased region" description="Basic and acidic residues" evidence="2">
    <location>
        <begin position="56"/>
        <end position="66"/>
    </location>
</feature>
<keyword evidence="5" id="KW-1185">Reference proteome</keyword>
<evidence type="ECO:0000256" key="1">
    <source>
        <dbReference type="PROSITE-ProRule" id="PRU01240"/>
    </source>
</evidence>
<dbReference type="SUPFAM" id="SSF52743">
    <property type="entry name" value="Subtilisin-like"/>
    <property type="match status" value="1"/>
</dbReference>
<comment type="similarity">
    <text evidence="1">Belongs to the peptidase S8 family.</text>
</comment>
<evidence type="ECO:0000256" key="2">
    <source>
        <dbReference type="SAM" id="MobiDB-lite"/>
    </source>
</evidence>
<proteinExistence type="inferred from homology"/>
<gene>
    <name evidence="4" type="ORF">CLO192961_LOCUS487547</name>
</gene>
<organism evidence="4 5">
    <name type="scientific">Bionectria ochroleuca</name>
    <name type="common">Gliocladium roseum</name>
    <dbReference type="NCBI Taxonomy" id="29856"/>
    <lineage>
        <taxon>Eukaryota</taxon>
        <taxon>Fungi</taxon>
        <taxon>Dikarya</taxon>
        <taxon>Ascomycota</taxon>
        <taxon>Pezizomycotina</taxon>
        <taxon>Sordariomycetes</taxon>
        <taxon>Hypocreomycetidae</taxon>
        <taxon>Hypocreales</taxon>
        <taxon>Bionectriaceae</taxon>
        <taxon>Clonostachys</taxon>
    </lineage>
</organism>
<dbReference type="InterPro" id="IPR036852">
    <property type="entry name" value="Peptidase_S8/S53_dom_sf"/>
</dbReference>
<evidence type="ECO:0000313" key="5">
    <source>
        <dbReference type="Proteomes" id="UP000766486"/>
    </source>
</evidence>
<dbReference type="EMBL" id="CABFNS010001077">
    <property type="protein sequence ID" value="VUC37919.1"/>
    <property type="molecule type" value="Genomic_DNA"/>
</dbReference>
<dbReference type="Proteomes" id="UP000766486">
    <property type="component" value="Unassembled WGS sequence"/>
</dbReference>
<protein>
    <recommendedName>
        <fullName evidence="3">Peptidase S8/S53 domain-containing protein</fullName>
    </recommendedName>
</protein>
<name>A0ABY6V2D5_BIOOC</name>
<sequence length="112" mass="12037">MDSAASADEWMRYFSSFRSPLNGYEAGGEGVRVAILDTGIHQSLLENVDAEQSFLDDSHGSNKAEDEPSSLHGSHIASLVQGLAPWASIYIARVARDEHTDISPAAFAEASE</sequence>
<comment type="caution">
    <text evidence="1">Lacks conserved residue(s) required for the propagation of feature annotation.</text>
</comment>
<dbReference type="Gene3D" id="3.40.50.200">
    <property type="entry name" value="Peptidase S8/S53 domain"/>
    <property type="match status" value="1"/>
</dbReference>
<accession>A0ABY6V2D5</accession>
<dbReference type="Pfam" id="PF00082">
    <property type="entry name" value="Peptidase_S8"/>
    <property type="match status" value="1"/>
</dbReference>
<reference evidence="4 5" key="1">
    <citation type="submission" date="2019-06" db="EMBL/GenBank/DDBJ databases">
        <authorList>
            <person name="Broberg M."/>
        </authorList>
    </citation>
    <scope>NUCLEOTIDE SEQUENCE [LARGE SCALE GENOMIC DNA]</scope>
</reference>